<dbReference type="PANTHER" id="PTHR23189">
    <property type="entry name" value="RNA RECOGNITION MOTIF-CONTAINING"/>
    <property type="match status" value="1"/>
</dbReference>
<evidence type="ECO:0000313" key="13">
    <source>
        <dbReference type="EMBL" id="KAG2397830.1"/>
    </source>
</evidence>
<reference evidence="13 14" key="1">
    <citation type="submission" date="2020-05" db="EMBL/GenBank/DDBJ databases">
        <title>Vigna angularis (adzuki bean) Var. LongXiaoDou No. 4 denovo assembly.</title>
        <authorList>
            <person name="Xiang H."/>
        </authorList>
    </citation>
    <scope>NUCLEOTIDE SEQUENCE [LARGE SCALE GENOMIC DNA]</scope>
    <source>
        <tissue evidence="13">Leaf</tissue>
    </source>
</reference>
<feature type="region of interest" description="Disordered" evidence="10">
    <location>
        <begin position="965"/>
        <end position="998"/>
    </location>
</feature>
<evidence type="ECO:0000256" key="4">
    <source>
        <dbReference type="ARBA" id="ARBA00022824"/>
    </source>
</evidence>
<dbReference type="EMBL" id="JABFOF010000005">
    <property type="protein sequence ID" value="KAG2397830.1"/>
    <property type="molecule type" value="Genomic_DNA"/>
</dbReference>
<organism evidence="13 14">
    <name type="scientific">Phaseolus angularis</name>
    <name type="common">Azuki bean</name>
    <name type="synonym">Vigna angularis</name>
    <dbReference type="NCBI Taxonomy" id="3914"/>
    <lineage>
        <taxon>Eukaryota</taxon>
        <taxon>Viridiplantae</taxon>
        <taxon>Streptophyta</taxon>
        <taxon>Embryophyta</taxon>
        <taxon>Tracheophyta</taxon>
        <taxon>Spermatophyta</taxon>
        <taxon>Magnoliopsida</taxon>
        <taxon>eudicotyledons</taxon>
        <taxon>Gunneridae</taxon>
        <taxon>Pentapetalae</taxon>
        <taxon>rosids</taxon>
        <taxon>fabids</taxon>
        <taxon>Fabales</taxon>
        <taxon>Fabaceae</taxon>
        <taxon>Papilionoideae</taxon>
        <taxon>50 kb inversion clade</taxon>
        <taxon>NPAAA clade</taxon>
        <taxon>indigoferoid/millettioid clade</taxon>
        <taxon>Phaseoleae</taxon>
        <taxon>Vigna</taxon>
    </lineage>
</organism>
<evidence type="ECO:0000259" key="12">
    <source>
        <dbReference type="PROSITE" id="PS50102"/>
    </source>
</evidence>
<feature type="domain" description="RRM" evidence="12">
    <location>
        <begin position="798"/>
        <end position="871"/>
    </location>
</feature>
<protein>
    <submittedName>
        <fullName evidence="13">Flowering time control protein</fullName>
    </submittedName>
</protein>
<dbReference type="InterPro" id="IPR000504">
    <property type="entry name" value="RRM_dom"/>
</dbReference>
<evidence type="ECO:0000256" key="3">
    <source>
        <dbReference type="ARBA" id="ARBA00022692"/>
    </source>
</evidence>
<evidence type="ECO:0000256" key="5">
    <source>
        <dbReference type="ARBA" id="ARBA00022884"/>
    </source>
</evidence>
<dbReference type="FunFam" id="3.30.70.330:FF:001125">
    <property type="entry name" value="Flowering time control protein FPA isoform A"/>
    <property type="match status" value="1"/>
</dbReference>
<feature type="transmembrane region" description="Helical" evidence="11">
    <location>
        <begin position="483"/>
        <end position="502"/>
    </location>
</feature>
<dbReference type="SMART" id="SM00360">
    <property type="entry name" value="RRM"/>
    <property type="match status" value="3"/>
</dbReference>
<dbReference type="Pfam" id="PF07744">
    <property type="entry name" value="SPOC"/>
    <property type="match status" value="1"/>
</dbReference>
<dbReference type="Proteomes" id="UP000743370">
    <property type="component" value="Unassembled WGS sequence"/>
</dbReference>
<evidence type="ECO:0000256" key="9">
    <source>
        <dbReference type="PROSITE-ProRule" id="PRU00176"/>
    </source>
</evidence>
<dbReference type="Gene3D" id="3.40.50.720">
    <property type="entry name" value="NAD(P)-binding Rossmann-like Domain"/>
    <property type="match status" value="1"/>
</dbReference>
<dbReference type="SUPFAM" id="SSF54928">
    <property type="entry name" value="RNA-binding domain, RBD"/>
    <property type="match status" value="2"/>
</dbReference>
<feature type="region of interest" description="Disordered" evidence="10">
    <location>
        <begin position="1352"/>
        <end position="1375"/>
    </location>
</feature>
<dbReference type="GO" id="GO:0016616">
    <property type="term" value="F:oxidoreductase activity, acting on the CH-OH group of donors, NAD or NADP as acceptor"/>
    <property type="evidence" value="ECO:0007669"/>
    <property type="project" value="InterPro"/>
</dbReference>
<keyword evidence="4" id="KW-0256">Endoplasmic reticulum</keyword>
<evidence type="ECO:0000256" key="11">
    <source>
        <dbReference type="SAM" id="Phobius"/>
    </source>
</evidence>
<comment type="subcellular location">
    <subcellularLocation>
        <location evidence="2">Endoplasmic reticulum membrane</location>
        <topology evidence="2">Multi-pass membrane protein</topology>
    </subcellularLocation>
    <subcellularLocation>
        <location evidence="1">Nucleus</location>
    </subcellularLocation>
</comment>
<dbReference type="FunFam" id="3.30.70.330:FF:000497">
    <property type="entry name" value="flowering time control protein FPA"/>
    <property type="match status" value="1"/>
</dbReference>
<keyword evidence="5 9" id="KW-0694">RNA-binding</keyword>
<dbReference type="Gene3D" id="3.30.70.330">
    <property type="match status" value="3"/>
</dbReference>
<dbReference type="InterPro" id="IPR036291">
    <property type="entry name" value="NAD(P)-bd_dom_sf"/>
</dbReference>
<feature type="region of interest" description="Disordered" evidence="10">
    <location>
        <begin position="769"/>
        <end position="792"/>
    </location>
</feature>
<dbReference type="GO" id="GO:0005789">
    <property type="term" value="C:endoplasmic reticulum membrane"/>
    <property type="evidence" value="ECO:0007669"/>
    <property type="project" value="UniProtKB-SubCell"/>
</dbReference>
<dbReference type="InterPro" id="IPR003388">
    <property type="entry name" value="Reticulon"/>
</dbReference>
<dbReference type="GO" id="GO:0006694">
    <property type="term" value="P:steroid biosynthetic process"/>
    <property type="evidence" value="ECO:0007669"/>
    <property type="project" value="InterPro"/>
</dbReference>
<evidence type="ECO:0000256" key="8">
    <source>
        <dbReference type="ARBA" id="ARBA00023242"/>
    </source>
</evidence>
<feature type="compositionally biased region" description="Polar residues" evidence="10">
    <location>
        <begin position="1353"/>
        <end position="1375"/>
    </location>
</feature>
<evidence type="ECO:0000256" key="1">
    <source>
        <dbReference type="ARBA" id="ARBA00004123"/>
    </source>
</evidence>
<keyword evidence="6 11" id="KW-1133">Transmembrane helix</keyword>
<dbReference type="Pfam" id="PF00076">
    <property type="entry name" value="RRM_1"/>
    <property type="match status" value="3"/>
</dbReference>
<evidence type="ECO:0000313" key="14">
    <source>
        <dbReference type="Proteomes" id="UP000743370"/>
    </source>
</evidence>
<keyword evidence="8" id="KW-0539">Nucleus</keyword>
<dbReference type="CDD" id="cd21546">
    <property type="entry name" value="SPOC_FPA-like"/>
    <property type="match status" value="1"/>
</dbReference>
<comment type="caution">
    <text evidence="13">The sequence shown here is derived from an EMBL/GenBank/DDBJ whole genome shotgun (WGS) entry which is preliminary data.</text>
</comment>
<dbReference type="SUPFAM" id="SSF51735">
    <property type="entry name" value="NAD(P)-binding Rossmann-fold domains"/>
    <property type="match status" value="1"/>
</dbReference>
<dbReference type="CDD" id="cd00590">
    <property type="entry name" value="RRM_SF"/>
    <property type="match status" value="2"/>
</dbReference>
<dbReference type="Pfam" id="PF02453">
    <property type="entry name" value="Reticulon"/>
    <property type="match status" value="1"/>
</dbReference>
<gene>
    <name evidence="13" type="ORF">HKW66_Vig0139340</name>
</gene>
<dbReference type="InterPro" id="IPR002225">
    <property type="entry name" value="3Beta_OHSteriod_DH/Estase"/>
</dbReference>
<keyword evidence="3 11" id="KW-0812">Transmembrane</keyword>
<evidence type="ECO:0000256" key="10">
    <source>
        <dbReference type="SAM" id="MobiDB-lite"/>
    </source>
</evidence>
<name>A0A8T0KD88_PHAAN</name>
<dbReference type="GO" id="GO:0005634">
    <property type="term" value="C:nucleus"/>
    <property type="evidence" value="ECO:0007669"/>
    <property type="project" value="UniProtKB-SubCell"/>
</dbReference>
<dbReference type="Pfam" id="PF01073">
    <property type="entry name" value="3Beta_HSD"/>
    <property type="match status" value="1"/>
</dbReference>
<keyword evidence="7 11" id="KW-0472">Membrane</keyword>
<dbReference type="PROSITE" id="PS50102">
    <property type="entry name" value="RRM"/>
    <property type="match status" value="3"/>
</dbReference>
<evidence type="ECO:0000256" key="2">
    <source>
        <dbReference type="ARBA" id="ARBA00004477"/>
    </source>
</evidence>
<dbReference type="InterPro" id="IPR035979">
    <property type="entry name" value="RBD_domain_sf"/>
</dbReference>
<feature type="domain" description="RRM" evidence="12">
    <location>
        <begin position="601"/>
        <end position="673"/>
    </location>
</feature>
<dbReference type="InterPro" id="IPR012677">
    <property type="entry name" value="Nucleotide-bd_a/b_plait_sf"/>
</dbReference>
<proteinExistence type="predicted"/>
<sequence>MTVDDRFAHLNPKTCVVVGGRGFLGRSLVLRLLKLGNWIVRIADSAHSLQFHHSESILAQALSSARASYFHIDLTDKCNIVKGPQSFLLRHVFVHHTLLGGSSVVFFMDVAGVDVNDFYTCYRLIVQGAKNVISACRECRVKRLIYNSSADVVFDGLHDIRDGDESLAYPWKTDNMLSDLKAQAESLILSVNDIDGLLTCSLRPSNVFGPGDTEFVPYFLKSARYGFTKFIIGTGDNLSDFTFSENVTHAHICAEEALNFQTVSVAGKAFFITNNEPIEFWEFLSLLLEGLGYRRPYVKLPAKLAQYILSVLKWSHEKLGSRYFSYPLLVHFFQLASYTRTFNCTKAHKHIGYSPIVSLEGVLGSNEIFFALVWYKLKVAVFSEKCRIGTFISSAAKLLLLATLLFYGHGFLPSKLFGFNIQRIPLSCFEISDAVVKDSVITTVYLWNKGFQIIRRLAHGEDWSAFFKIAVFLYLMKIFLSKLLTKLIGIGLVFAFMGFFVYEQYESEIDGMVDVLFTSLKEFMIYLMRISPVFKSRLLRYHDNFQRLQYEKENVNADILWFLSNTSSFYLFLAFELKLLVPMPLPAKPMRDSDELASPSNNLWVGNLAPDVTDADLMELFAKYGALDSVTTYSARSYAFIYFKRVEDAKAAKNALQGTSLRGSSLKIEFARPAKACKQLWVGGISPAVTKEELEAEFRKIGTIEDFKFYRDRNSACVEFFNLEDASQAMKIMNGKRIGGEHIRVDFLRTQSIKRDQLLDYGQFQGKSLGPSDAYSGQKRPLHSQAPMGRKGDAQPSNVLWIGYPPAVQIDEQMLHNAMILFGEIERIKSFPLRNYSIVEFRSVDEARRAKEGLQGRLFNDPRITIMYSSNDLVHGSDYPGFFAGSNGPRPDVLLNENPFRQLQMDAFGHNRPVVPNNFTGQLPPSGIMGPNVPLRPFGPLSNVDSVISGPEFNEISALHKIQDGSSKSNMAPNWKRPSPPAPGMLSSPAPVARHPTRSTTGAWDVLDINHIPRDSKRSRIDGPLPVDEAPFPLRNIDDRGLALEQSYGIDPSMDRGGSGPFANIQGKNHLGPMSSRITAGVHGMVQPDNDHIWRGIIAKGGTRVCKARCVPIGKGIGTELPDVIDCSARTGLDILTKHYADAIGFDIVFFLPDSEDDFASYTEFLRYLSANNRAGVAKFGDNTTLFLVPPSDFLTRVLKVSGPERLYGVFLKFPQVPSSAPMQQASNLPVPTSQFMQQIPLSQTEYGLIPIKEEQVVSMDYNRQLREDSKLPSKPAYLPTGGPPLVHSVPSDYAPNNAIAGSQAGVALTPELIATLASFLPSTTPSSAIDGAKPGVGSSTMKHPFPPVAPNDGSQSYLWKQDNQSADQTTHPPQQMRSMYSVHNAHYQPYPPASAPAGNHAQVVSSSSHIQDTAATMHQQGAVSSRHMPNFMMPGQSGQVAASPHGSQHYQVKVSPSNQKGFGVVQGTDAPVLYNSQAFQQPNNNPLSFQQPNNSIALTNQVSGANSSQQLTAVPYTVDQVNSDTTNQQLSASGVGQGTPEVEADKNQRYQSTLQFAANLLLQIQQKQQQAAGGHGPGIQQ</sequence>
<feature type="domain" description="RRM" evidence="12">
    <location>
        <begin position="678"/>
        <end position="750"/>
    </location>
</feature>
<evidence type="ECO:0000256" key="6">
    <source>
        <dbReference type="ARBA" id="ARBA00022989"/>
    </source>
</evidence>
<dbReference type="GO" id="GO:0003723">
    <property type="term" value="F:RNA binding"/>
    <property type="evidence" value="ECO:0007669"/>
    <property type="project" value="UniProtKB-UniRule"/>
</dbReference>
<feature type="transmembrane region" description="Helical" evidence="11">
    <location>
        <begin position="559"/>
        <end position="581"/>
    </location>
</feature>
<dbReference type="FunFam" id="3.30.70.330:FF:000415">
    <property type="entry name" value="Flowering time control protein FPA"/>
    <property type="match status" value="1"/>
</dbReference>
<accession>A0A8T0KD88</accession>
<evidence type="ECO:0000256" key="7">
    <source>
        <dbReference type="ARBA" id="ARBA00023136"/>
    </source>
</evidence>
<dbReference type="InterPro" id="IPR012921">
    <property type="entry name" value="SPOC_C"/>
</dbReference>